<sequence>MKELRVLGHSLAALSPTLSLEGWMNCCLLSSANGLWDKTPERKCVEGGGQTWCKTRTEVITTQKVQETKRTHMSMREKAGLKPGSAERRLDFEYESALCQRDSVVIRVLKESRRFMASSQCLYGSMRNSIMEGSSEVGHHQPHSTDVELASCTPVHGGRLGWRRTPIPMCPMMDKREEEPCFATPIESHMTFEVRGT</sequence>
<dbReference type="EMBL" id="KZ505964">
    <property type="protein sequence ID" value="PKU42747.1"/>
    <property type="molecule type" value="Genomic_DNA"/>
</dbReference>
<evidence type="ECO:0000313" key="2">
    <source>
        <dbReference type="Proteomes" id="UP000233556"/>
    </source>
</evidence>
<accession>A0A2I0U9M2</accession>
<organism evidence="1 2">
    <name type="scientific">Limosa lapponica baueri</name>
    <dbReference type="NCBI Taxonomy" id="1758121"/>
    <lineage>
        <taxon>Eukaryota</taxon>
        <taxon>Metazoa</taxon>
        <taxon>Chordata</taxon>
        <taxon>Craniata</taxon>
        <taxon>Vertebrata</taxon>
        <taxon>Euteleostomi</taxon>
        <taxon>Archelosauria</taxon>
        <taxon>Archosauria</taxon>
        <taxon>Dinosauria</taxon>
        <taxon>Saurischia</taxon>
        <taxon>Theropoda</taxon>
        <taxon>Coelurosauria</taxon>
        <taxon>Aves</taxon>
        <taxon>Neognathae</taxon>
        <taxon>Neoaves</taxon>
        <taxon>Charadriiformes</taxon>
        <taxon>Scolopacidae</taxon>
        <taxon>Limosa</taxon>
    </lineage>
</organism>
<reference evidence="2" key="2">
    <citation type="submission" date="2017-12" db="EMBL/GenBank/DDBJ databases">
        <title>Genome sequence of the Bar-tailed Godwit (Limosa lapponica baueri).</title>
        <authorList>
            <person name="Lima N.C.B."/>
            <person name="Parody-Merino A.M."/>
            <person name="Battley P.F."/>
            <person name="Fidler A.E."/>
            <person name="Prosdocimi F."/>
        </authorList>
    </citation>
    <scope>NUCLEOTIDE SEQUENCE [LARGE SCALE GENOMIC DNA]</scope>
</reference>
<proteinExistence type="predicted"/>
<gene>
    <name evidence="1" type="ORF">llap_6946</name>
</gene>
<reference evidence="2" key="1">
    <citation type="submission" date="2017-11" db="EMBL/GenBank/DDBJ databases">
        <authorList>
            <person name="Lima N.C."/>
            <person name="Parody-Merino A.M."/>
            <person name="Battley P.F."/>
            <person name="Fidler A.E."/>
            <person name="Prosdocimi F."/>
        </authorList>
    </citation>
    <scope>NUCLEOTIDE SEQUENCE [LARGE SCALE GENOMIC DNA]</scope>
</reference>
<evidence type="ECO:0000313" key="1">
    <source>
        <dbReference type="EMBL" id="PKU42747.1"/>
    </source>
</evidence>
<protein>
    <submittedName>
        <fullName evidence="1">Uncharacterized protein</fullName>
    </submittedName>
</protein>
<dbReference type="AlphaFoldDB" id="A0A2I0U9M2"/>
<dbReference type="Proteomes" id="UP000233556">
    <property type="component" value="Unassembled WGS sequence"/>
</dbReference>
<keyword evidence="2" id="KW-1185">Reference proteome</keyword>
<name>A0A2I0U9M2_LIMLA</name>